<feature type="binding site" evidence="18">
    <location>
        <begin position="313"/>
        <end position="320"/>
    </location>
    <ligand>
        <name>FAD</name>
        <dbReference type="ChEBI" id="CHEBI:57692"/>
    </ligand>
</feature>
<evidence type="ECO:0000256" key="15">
    <source>
        <dbReference type="ARBA" id="ARBA00023163"/>
    </source>
</evidence>
<dbReference type="InterPro" id="IPR005101">
    <property type="entry name" value="Cryptochr/Photolyase_FAD-bd"/>
</dbReference>
<evidence type="ECO:0000313" key="21">
    <source>
        <dbReference type="EMBL" id="JAC52130.1"/>
    </source>
</evidence>
<evidence type="ECO:0000256" key="17">
    <source>
        <dbReference type="ARBA" id="ARBA00023242"/>
    </source>
</evidence>
<dbReference type="PRINTS" id="PR00147">
    <property type="entry name" value="DNAPHOTLYASE"/>
</dbReference>
<dbReference type="EMBL" id="GAKP01006822">
    <property type="protein sequence ID" value="JAC52130.1"/>
    <property type="molecule type" value="Transcribed_RNA"/>
</dbReference>
<comment type="cofactor">
    <cofactor evidence="18">
        <name>FAD</name>
        <dbReference type="ChEBI" id="CHEBI:57692"/>
    </cofactor>
    <text evidence="18">Binds 1 FAD per subunit.</text>
</comment>
<keyword evidence="15" id="KW-0804">Transcription</keyword>
<evidence type="ECO:0000256" key="16">
    <source>
        <dbReference type="ARBA" id="ARBA00023170"/>
    </source>
</evidence>
<evidence type="ECO:0000256" key="9">
    <source>
        <dbReference type="ARBA" id="ARBA00022630"/>
    </source>
</evidence>
<reference evidence="21" key="1">
    <citation type="journal article" date="2014" name="BMC Genomics">
        <title>Characterizing the developmental transcriptome of the oriental fruit fly, Bactrocera dorsalis (Diptera: Tephritidae) through comparative genomic analysis with Drosophila melanogaster utilizing modENCODE datasets.</title>
        <authorList>
            <person name="Geib S.M."/>
            <person name="Calla B."/>
            <person name="Hall B."/>
            <person name="Hou S."/>
            <person name="Manoukis N.C."/>
        </authorList>
    </citation>
    <scope>NUCLEOTIDE SEQUENCE</scope>
    <source>
        <strain evidence="21">Punador</strain>
    </source>
</reference>
<evidence type="ECO:0000256" key="4">
    <source>
        <dbReference type="ARBA" id="ARBA00021159"/>
    </source>
</evidence>
<dbReference type="SUPFAM" id="SSF48173">
    <property type="entry name" value="Cryptochrome/photolyase FAD-binding domain"/>
    <property type="match status" value="1"/>
</dbReference>
<dbReference type="GO" id="GO:0006139">
    <property type="term" value="P:nucleobase-containing compound metabolic process"/>
    <property type="evidence" value="ECO:0007669"/>
    <property type="project" value="UniProtKB-ARBA"/>
</dbReference>
<dbReference type="InterPro" id="IPR002081">
    <property type="entry name" value="Cryptochrome/DNA_photolyase_1"/>
</dbReference>
<dbReference type="PANTHER" id="PTHR11455">
    <property type="entry name" value="CRYPTOCHROME"/>
    <property type="match status" value="1"/>
</dbReference>
<comment type="similarity">
    <text evidence="3">Belongs to the DNA photolyase class-1 family.</text>
</comment>
<keyword evidence="7" id="KW-0600">Photoreceptor protein</keyword>
<feature type="site" description="Electron transfer via tryptophanyl radical" evidence="19">
    <location>
        <position position="399"/>
    </location>
</feature>
<proteinExistence type="inferred from homology"/>
<organism evidence="21">
    <name type="scientific">Bactrocera dorsalis</name>
    <name type="common">Oriental fruit fly</name>
    <name type="synonym">Dacus dorsalis</name>
    <dbReference type="NCBI Taxonomy" id="27457"/>
    <lineage>
        <taxon>Eukaryota</taxon>
        <taxon>Metazoa</taxon>
        <taxon>Ecdysozoa</taxon>
        <taxon>Arthropoda</taxon>
        <taxon>Hexapoda</taxon>
        <taxon>Insecta</taxon>
        <taxon>Pterygota</taxon>
        <taxon>Neoptera</taxon>
        <taxon>Endopterygota</taxon>
        <taxon>Diptera</taxon>
        <taxon>Brachycera</taxon>
        <taxon>Muscomorpha</taxon>
        <taxon>Tephritoidea</taxon>
        <taxon>Tephritidae</taxon>
        <taxon>Bactrocera</taxon>
        <taxon>Bactrocera</taxon>
    </lineage>
</organism>
<keyword evidence="22" id="KW-1185">Reference proteome</keyword>
<evidence type="ECO:0000256" key="1">
    <source>
        <dbReference type="ARBA" id="ARBA00004123"/>
    </source>
</evidence>
<keyword evidence="11 18" id="KW-0274">FAD</keyword>
<keyword evidence="14" id="KW-0090">Biological rhythms</keyword>
<evidence type="ECO:0000259" key="20">
    <source>
        <dbReference type="PROSITE" id="PS51645"/>
    </source>
</evidence>
<dbReference type="GO" id="GO:0005634">
    <property type="term" value="C:nucleus"/>
    <property type="evidence" value="ECO:0007669"/>
    <property type="project" value="UniProtKB-SubCell"/>
</dbReference>
<comment type="subcellular location">
    <subcellularLocation>
        <location evidence="2">Cytoplasm</location>
        <location evidence="2">Perinuclear region</location>
    </subcellularLocation>
    <subcellularLocation>
        <location evidence="1">Nucleus</location>
    </subcellularLocation>
</comment>
<dbReference type="GO" id="GO:0006950">
    <property type="term" value="P:response to stress"/>
    <property type="evidence" value="ECO:0007669"/>
    <property type="project" value="UniProtKB-ARBA"/>
</dbReference>
<keyword evidence="5" id="KW-0963">Cytoplasm</keyword>
<keyword evidence="6" id="KW-0678">Repressor</keyword>
<evidence type="ECO:0000256" key="8">
    <source>
        <dbReference type="ARBA" id="ARBA00022606"/>
    </source>
</evidence>
<dbReference type="GO" id="GO:0032922">
    <property type="term" value="P:circadian regulation of gene expression"/>
    <property type="evidence" value="ECO:0007669"/>
    <property type="project" value="TreeGrafter"/>
</dbReference>
<dbReference type="AlphaFoldDB" id="A0A034WDB9"/>
<evidence type="ECO:0000256" key="19">
    <source>
        <dbReference type="PIRSR" id="PIRSR602081-2"/>
    </source>
</evidence>
<dbReference type="SMR" id="A0A034WDB9"/>
<dbReference type="PANTHER" id="PTHR11455:SF17">
    <property type="entry name" value="CRYPTOCHROME-1"/>
    <property type="match status" value="1"/>
</dbReference>
<dbReference type="PROSITE" id="PS51645">
    <property type="entry name" value="PHR_CRY_ALPHA_BETA"/>
    <property type="match status" value="1"/>
</dbReference>
<dbReference type="InterPro" id="IPR036134">
    <property type="entry name" value="Crypto/Photolyase_FAD-like_sf"/>
</dbReference>
<keyword evidence="12" id="KW-0157">Chromophore</keyword>
<dbReference type="OrthoDB" id="435881at2759"/>
<evidence type="ECO:0000256" key="2">
    <source>
        <dbReference type="ARBA" id="ARBA00004556"/>
    </source>
</evidence>
<dbReference type="InterPro" id="IPR006050">
    <property type="entry name" value="DNA_photolyase_N"/>
</dbReference>
<name>A0A034WDB9_BACDO</name>
<evidence type="ECO:0000256" key="7">
    <source>
        <dbReference type="ARBA" id="ARBA00022543"/>
    </source>
</evidence>
<feature type="domain" description="Photolyase/cryptochrome alpha/beta" evidence="20">
    <location>
        <begin position="4"/>
        <end position="142"/>
    </location>
</feature>
<keyword evidence="16" id="KW-0675">Receptor</keyword>
<dbReference type="GO" id="GO:0048471">
    <property type="term" value="C:perinuclear region of cytoplasm"/>
    <property type="evidence" value="ECO:0007669"/>
    <property type="project" value="UniProtKB-SubCell"/>
</dbReference>
<keyword evidence="17" id="KW-0539">Nucleus</keyword>
<dbReference type="Gene3D" id="1.10.579.10">
    <property type="entry name" value="DNA Cyclobutane Dipyrimidine Photolyase, subunit A, domain 3"/>
    <property type="match status" value="1"/>
</dbReference>
<feature type="site" description="Electron transfer via tryptophanyl radical" evidence="19">
    <location>
        <position position="422"/>
    </location>
</feature>
<dbReference type="InterPro" id="IPR014729">
    <property type="entry name" value="Rossmann-like_a/b/a_fold"/>
</dbReference>
<feature type="binding site" evidence="18">
    <location>
        <position position="252"/>
    </location>
    <ligand>
        <name>FAD</name>
        <dbReference type="ChEBI" id="CHEBI:57692"/>
    </ligand>
</feature>
<gene>
    <name evidence="21" type="primary">CRY1</name>
    <name evidence="23" type="synonym">LOC105228516</name>
</gene>
<keyword evidence="8" id="KW-0716">Sensory transduction</keyword>
<dbReference type="GO" id="GO:0009881">
    <property type="term" value="F:photoreceptor activity"/>
    <property type="evidence" value="ECO:0007669"/>
    <property type="project" value="UniProtKB-KW"/>
</dbReference>
<evidence type="ECO:0000256" key="10">
    <source>
        <dbReference type="ARBA" id="ARBA00022741"/>
    </source>
</evidence>
<accession>A0A034WDB9</accession>
<dbReference type="KEGG" id="bdr:105228516"/>
<keyword evidence="9 18" id="KW-0285">Flavoprotein</keyword>
<dbReference type="Proteomes" id="UP001652620">
    <property type="component" value="Chromosome 2"/>
</dbReference>
<dbReference type="OMA" id="IWFRHGL"/>
<dbReference type="InterPro" id="IPR036155">
    <property type="entry name" value="Crypto/Photolyase_N_sf"/>
</dbReference>
<evidence type="ECO:0000256" key="14">
    <source>
        <dbReference type="ARBA" id="ARBA00023108"/>
    </source>
</evidence>
<dbReference type="GO" id="GO:0071949">
    <property type="term" value="F:FAD binding"/>
    <property type="evidence" value="ECO:0007669"/>
    <property type="project" value="TreeGrafter"/>
</dbReference>
<dbReference type="Gene3D" id="1.25.40.80">
    <property type="match status" value="1"/>
</dbReference>
<evidence type="ECO:0000256" key="18">
    <source>
        <dbReference type="PIRSR" id="PIRSR602081-1"/>
    </source>
</evidence>
<keyword evidence="10" id="KW-0547">Nucleotide-binding</keyword>
<dbReference type="InterPro" id="IPR018394">
    <property type="entry name" value="DNA_photolyase_1_CS_C"/>
</dbReference>
<dbReference type="RefSeq" id="XP_011206676.1">
    <property type="nucleotide sequence ID" value="XM_011208374.3"/>
</dbReference>
<dbReference type="GO" id="GO:0045892">
    <property type="term" value="P:negative regulation of DNA-templated transcription"/>
    <property type="evidence" value="ECO:0007669"/>
    <property type="project" value="TreeGrafter"/>
</dbReference>
<dbReference type="GO" id="GO:0003677">
    <property type="term" value="F:DNA binding"/>
    <property type="evidence" value="ECO:0007669"/>
    <property type="project" value="TreeGrafter"/>
</dbReference>
<evidence type="ECO:0000256" key="11">
    <source>
        <dbReference type="ARBA" id="ARBA00022827"/>
    </source>
</evidence>
<dbReference type="CTD" id="42305"/>
<evidence type="ECO:0000313" key="22">
    <source>
        <dbReference type="Proteomes" id="UP001652620"/>
    </source>
</evidence>
<feature type="site" description="Electron transfer via tryptophanyl radical" evidence="19">
    <location>
        <position position="344"/>
    </location>
</feature>
<feature type="binding site" evidence="18">
    <location>
        <begin position="412"/>
        <end position="414"/>
    </location>
    <ligand>
        <name>FAD</name>
        <dbReference type="ChEBI" id="CHEBI:57692"/>
    </ligand>
</feature>
<keyword evidence="13" id="KW-0805">Transcription regulation</keyword>
<evidence type="ECO:0000256" key="5">
    <source>
        <dbReference type="ARBA" id="ARBA00022490"/>
    </source>
</evidence>
<dbReference type="Pfam" id="PF00875">
    <property type="entry name" value="DNA_photolyase"/>
    <property type="match status" value="1"/>
</dbReference>
<reference evidence="23" key="2">
    <citation type="submission" date="2022-04" db="UniProtKB">
        <authorList>
            <consortium name="RefSeq"/>
        </authorList>
    </citation>
    <scope>IDENTIFICATION</scope>
    <source>
        <strain evidence="23">Punador</strain>
    </source>
</reference>
<evidence type="ECO:0000256" key="3">
    <source>
        <dbReference type="ARBA" id="ARBA00005862"/>
    </source>
</evidence>
<sequence>MAKRANVMWFRHGLRLHDNPALLEAISDKTEGIALIPLFIFDGESAGTKTVGYNRMSFLLNSLAEIDKQLKAIRGASDIAGKLYLFQGNPTTVFRRLNEYYRLNKICFEQDCEPIWNRRDDSVRALCNDLDIEAVEKVSHTLWDPRTVISTNGGIPPLTYQMFLHTVEIIGAPPRPVEDPEWDGVEFLKLTDNMLMELNAFWQFPTPEDFNIFPDNISYVAKVKWRGGEQQALLHLAERLKVEERAFKNGYYLPNQANPNILESPKSMSAHLRFGCLSVRRFYWSVHDLFKHVQIEAFYHRIHMAGGEHITGQLIWREYFYTMSVNNPYYDRMEGNAICLNIPWAPPNQEQLQSWRSGQTGFPLIDAAMRQLLAEGWLHHTLRNTVATFLTRGALWQSWEHGLRHFLKYLLDADWSVCAGNWMWVSSSAFERLLDSSLVSCPIAFSKRLDPKGEYIRQYVPELAKIPQEYIHEPWRMPQEMQENYECVIGVQYPERIVDLAKVSKRNTLAMQTLRQSLIAGGAPDEGPPHCRPSNEEEVHQFFWLVD</sequence>
<evidence type="ECO:0000256" key="13">
    <source>
        <dbReference type="ARBA" id="ARBA00023015"/>
    </source>
</evidence>
<evidence type="ECO:0000256" key="12">
    <source>
        <dbReference type="ARBA" id="ARBA00022991"/>
    </source>
</evidence>
<dbReference type="Pfam" id="PF03441">
    <property type="entry name" value="FAD_binding_7"/>
    <property type="match status" value="1"/>
</dbReference>
<evidence type="ECO:0000256" key="6">
    <source>
        <dbReference type="ARBA" id="ARBA00022491"/>
    </source>
</evidence>
<dbReference type="SUPFAM" id="SSF52425">
    <property type="entry name" value="Cryptochrome/photolyase, N-terminal domain"/>
    <property type="match status" value="1"/>
</dbReference>
<dbReference type="Gene3D" id="3.40.50.620">
    <property type="entry name" value="HUPs"/>
    <property type="match status" value="1"/>
</dbReference>
<dbReference type="PROSITE" id="PS00394">
    <property type="entry name" value="DNA_PHOTOLYASES_1_1"/>
    <property type="match status" value="1"/>
</dbReference>
<protein>
    <recommendedName>
        <fullName evidence="4">Cryptochrome-1</fullName>
    </recommendedName>
</protein>
<dbReference type="GO" id="GO:0043153">
    <property type="term" value="P:entrainment of circadian clock by photoperiod"/>
    <property type="evidence" value="ECO:0007669"/>
    <property type="project" value="TreeGrafter"/>
</dbReference>
<evidence type="ECO:0000313" key="23">
    <source>
        <dbReference type="RefSeq" id="XP_011206676.1"/>
    </source>
</evidence>
<dbReference type="GeneID" id="105228516"/>